<keyword evidence="2" id="KW-0378">Hydrolase</keyword>
<dbReference type="Pfam" id="PF03372">
    <property type="entry name" value="Exo_endo_phos"/>
    <property type="match status" value="1"/>
</dbReference>
<dbReference type="InterPro" id="IPR036691">
    <property type="entry name" value="Endo/exonu/phosph_ase_sf"/>
</dbReference>
<evidence type="ECO:0000313" key="3">
    <source>
        <dbReference type="Proteomes" id="UP000199392"/>
    </source>
</evidence>
<keyword evidence="3" id="KW-1185">Reference proteome</keyword>
<dbReference type="EMBL" id="FOZW01000008">
    <property type="protein sequence ID" value="SFT02193.1"/>
    <property type="molecule type" value="Genomic_DNA"/>
</dbReference>
<accession>A0A1I6UL99</accession>
<keyword evidence="2" id="KW-0540">Nuclease</keyword>
<reference evidence="3" key="1">
    <citation type="submission" date="2016-10" db="EMBL/GenBank/DDBJ databases">
        <authorList>
            <person name="Varghese N."/>
            <person name="Submissions S."/>
        </authorList>
    </citation>
    <scope>NUCLEOTIDE SEQUENCE [LARGE SCALE GENOMIC DNA]</scope>
    <source>
        <strain evidence="3">DSM 26894</strain>
    </source>
</reference>
<dbReference type="GO" id="GO:0004527">
    <property type="term" value="F:exonuclease activity"/>
    <property type="evidence" value="ECO:0007669"/>
    <property type="project" value="UniProtKB-KW"/>
</dbReference>
<dbReference type="PANTHER" id="PTHR42834:SF1">
    <property type="entry name" value="ENDONUCLEASE_EXONUCLEASE_PHOSPHATASE FAMILY PROTEIN (AFU_ORTHOLOGUE AFUA_3G09210)"/>
    <property type="match status" value="1"/>
</dbReference>
<organism evidence="2 3">
    <name type="scientific">Alloyangia pacifica</name>
    <dbReference type="NCBI Taxonomy" id="311180"/>
    <lineage>
        <taxon>Bacteria</taxon>
        <taxon>Pseudomonadati</taxon>
        <taxon>Pseudomonadota</taxon>
        <taxon>Alphaproteobacteria</taxon>
        <taxon>Rhodobacterales</taxon>
        <taxon>Roseobacteraceae</taxon>
        <taxon>Alloyangia</taxon>
    </lineage>
</organism>
<proteinExistence type="predicted"/>
<dbReference type="PANTHER" id="PTHR42834">
    <property type="entry name" value="ENDONUCLEASE/EXONUCLEASE/PHOSPHATASE FAMILY PROTEIN (AFU_ORTHOLOGUE AFUA_3G09210)"/>
    <property type="match status" value="1"/>
</dbReference>
<dbReference type="InterPro" id="IPR005135">
    <property type="entry name" value="Endo/exonuclease/phosphatase"/>
</dbReference>
<keyword evidence="2" id="KW-0255">Endonuclease</keyword>
<dbReference type="GO" id="GO:0004519">
    <property type="term" value="F:endonuclease activity"/>
    <property type="evidence" value="ECO:0007669"/>
    <property type="project" value="UniProtKB-KW"/>
</dbReference>
<evidence type="ECO:0000259" key="1">
    <source>
        <dbReference type="Pfam" id="PF03372"/>
    </source>
</evidence>
<dbReference type="RefSeq" id="WP_092427210.1">
    <property type="nucleotide sequence ID" value="NZ_FNCL01000009.1"/>
</dbReference>
<dbReference type="Proteomes" id="UP000199392">
    <property type="component" value="Unassembled WGS sequence"/>
</dbReference>
<feature type="domain" description="Endonuclease/exonuclease/phosphatase" evidence="1">
    <location>
        <begin position="45"/>
        <end position="341"/>
    </location>
</feature>
<dbReference type="OrthoDB" id="525956at2"/>
<gene>
    <name evidence="2" type="ORF">SAMN04488050_108141</name>
</gene>
<dbReference type="AlphaFoldDB" id="A0A1I6UL99"/>
<dbReference type="Gene3D" id="3.60.10.10">
    <property type="entry name" value="Endonuclease/exonuclease/phosphatase"/>
    <property type="match status" value="1"/>
</dbReference>
<name>A0A1I6UL99_9RHOB</name>
<keyword evidence="2" id="KW-0269">Exonuclease</keyword>
<dbReference type="SUPFAM" id="SSF56219">
    <property type="entry name" value="DNase I-like"/>
    <property type="match status" value="1"/>
</dbReference>
<protein>
    <submittedName>
        <fullName evidence="2">Endonuclease/Exonuclease/phosphatase family protein</fullName>
    </submittedName>
</protein>
<evidence type="ECO:0000313" key="2">
    <source>
        <dbReference type="EMBL" id="SFT02193.1"/>
    </source>
</evidence>
<sequence length="359" mass="40250">MASSRNSRNITFATFNLYNLQLPGEPFRKATYTQAEYDAKIAWSARMLLELDADVIAFQELWHPQALHDLFERVAGLTGPSGKVFNYDLHFIKEPGITWYDIAVAVAVRKPWTAASKSLHKQFGPGFLLKKRGGKRDPEDNEIEVEIEKFSRTVIALDIVNADKPKVPAITVFASHLKSKLPTRLDAEEWAVPAIRNNATALGAALSTIRRTAEAAALRDILGDALRDNDRPVVLLGDLNDGASSNTLAIITEQPSFKLFEASASGARSDRGLYAASRLQSYRLIGAGEHTHEYNGEREVLDHVLVSEQFYDHSDNRKWSFQQMRIWNDHLEDGNPASSDHGVVRAVFWWDPRPEDKPT</sequence>